<dbReference type="EMBL" id="AAXG02000005">
    <property type="protein sequence ID" value="EDN01638.1"/>
    <property type="molecule type" value="Genomic_DNA"/>
</dbReference>
<reference evidence="2 3" key="1">
    <citation type="submission" date="2007-04" db="EMBL/GenBank/DDBJ databases">
        <authorList>
            <person name="Fulton L."/>
            <person name="Clifton S."/>
            <person name="Fulton B."/>
            <person name="Xu J."/>
            <person name="Minx P."/>
            <person name="Pepin K.H."/>
            <person name="Johnson M."/>
            <person name="Thiruvilangam P."/>
            <person name="Bhonagiri V."/>
            <person name="Nash W.E."/>
            <person name="Mardis E.R."/>
            <person name="Wilson R.K."/>
        </authorList>
    </citation>
    <scope>NUCLEOTIDE SEQUENCE [LARGE SCALE GENOMIC DNA]</scope>
    <source>
        <strain evidence="2 3">ATCC 29799</strain>
    </source>
</reference>
<dbReference type="AlphaFoldDB" id="A6NRE2"/>
<protein>
    <submittedName>
        <fullName evidence="2">Uncharacterized protein</fullName>
    </submittedName>
</protein>
<feature type="region of interest" description="Disordered" evidence="1">
    <location>
        <begin position="1"/>
        <end position="26"/>
    </location>
</feature>
<proteinExistence type="predicted"/>
<gene>
    <name evidence="2" type="ORF">BACCAP_00770</name>
</gene>
<name>A6NRE2_9FIRM</name>
<evidence type="ECO:0000313" key="2">
    <source>
        <dbReference type="EMBL" id="EDN01638.1"/>
    </source>
</evidence>
<sequence>MPHFPGNGHNTDKPYPTVDGNPYPINLKRRKGEWEKEGIY</sequence>
<reference evidence="2 3" key="2">
    <citation type="submission" date="2007-06" db="EMBL/GenBank/DDBJ databases">
        <title>Draft genome sequence of Pseudoflavonifractor capillosus ATCC 29799.</title>
        <authorList>
            <person name="Sudarsanam P."/>
            <person name="Ley R."/>
            <person name="Guruge J."/>
            <person name="Turnbaugh P.J."/>
            <person name="Mahowald M."/>
            <person name="Liep D."/>
            <person name="Gordon J."/>
        </authorList>
    </citation>
    <scope>NUCLEOTIDE SEQUENCE [LARGE SCALE GENOMIC DNA]</scope>
    <source>
        <strain evidence="2 3">ATCC 29799</strain>
    </source>
</reference>
<accession>A6NRE2</accession>
<dbReference type="STRING" id="411467.BACCAP_00770"/>
<dbReference type="Proteomes" id="UP000003639">
    <property type="component" value="Unassembled WGS sequence"/>
</dbReference>
<keyword evidence="3" id="KW-1185">Reference proteome</keyword>
<evidence type="ECO:0000313" key="3">
    <source>
        <dbReference type="Proteomes" id="UP000003639"/>
    </source>
</evidence>
<comment type="caution">
    <text evidence="2">The sequence shown here is derived from an EMBL/GenBank/DDBJ whole genome shotgun (WGS) entry which is preliminary data.</text>
</comment>
<evidence type="ECO:0000256" key="1">
    <source>
        <dbReference type="SAM" id="MobiDB-lite"/>
    </source>
</evidence>
<organism evidence="2 3">
    <name type="scientific">Pseudoflavonifractor capillosus ATCC 29799</name>
    <dbReference type="NCBI Taxonomy" id="411467"/>
    <lineage>
        <taxon>Bacteria</taxon>
        <taxon>Bacillati</taxon>
        <taxon>Bacillota</taxon>
        <taxon>Clostridia</taxon>
        <taxon>Eubacteriales</taxon>
        <taxon>Oscillospiraceae</taxon>
        <taxon>Pseudoflavonifractor</taxon>
    </lineage>
</organism>